<dbReference type="EMBL" id="VSSQ01123289">
    <property type="protein sequence ID" value="MPN54747.1"/>
    <property type="molecule type" value="Genomic_DNA"/>
</dbReference>
<proteinExistence type="predicted"/>
<dbReference type="Gene3D" id="1.10.3210.10">
    <property type="entry name" value="Hypothetical protein af1432"/>
    <property type="match status" value="1"/>
</dbReference>
<accession>A0A645IUB8</accession>
<keyword evidence="2" id="KW-0378">Hydrolase</keyword>
<dbReference type="InterPro" id="IPR003607">
    <property type="entry name" value="HD/PDEase_dom"/>
</dbReference>
<dbReference type="PROSITE" id="PS51832">
    <property type="entry name" value="HD_GYP"/>
    <property type="match status" value="1"/>
</dbReference>
<protein>
    <submittedName>
        <fullName evidence="2">Cyclic di-GMP phosphodiesterase</fullName>
        <ecNumber evidence="2">3.1.4.-</ecNumber>
    </submittedName>
</protein>
<organism evidence="2">
    <name type="scientific">bioreactor metagenome</name>
    <dbReference type="NCBI Taxonomy" id="1076179"/>
    <lineage>
        <taxon>unclassified sequences</taxon>
        <taxon>metagenomes</taxon>
        <taxon>ecological metagenomes</taxon>
    </lineage>
</organism>
<name>A0A645IUB8_9ZZZZ</name>
<reference evidence="2" key="1">
    <citation type="submission" date="2019-08" db="EMBL/GenBank/DDBJ databases">
        <authorList>
            <person name="Kucharzyk K."/>
            <person name="Murdoch R.W."/>
            <person name="Higgins S."/>
            <person name="Loffler F."/>
        </authorList>
    </citation>
    <scope>NUCLEOTIDE SEQUENCE</scope>
</reference>
<evidence type="ECO:0000313" key="2">
    <source>
        <dbReference type="EMBL" id="MPN54747.1"/>
    </source>
</evidence>
<dbReference type="AlphaFoldDB" id="A0A645IUB8"/>
<comment type="caution">
    <text evidence="2">The sequence shown here is derived from an EMBL/GenBank/DDBJ whole genome shotgun (WGS) entry which is preliminary data.</text>
</comment>
<dbReference type="EC" id="3.1.4.-" evidence="2"/>
<dbReference type="CDD" id="cd00077">
    <property type="entry name" value="HDc"/>
    <property type="match status" value="1"/>
</dbReference>
<dbReference type="PANTHER" id="PTHR43155:SF2">
    <property type="entry name" value="CYCLIC DI-GMP PHOSPHODIESTERASE PA4108"/>
    <property type="match status" value="1"/>
</dbReference>
<gene>
    <name evidence="2" type="ORF">SDC9_202424</name>
</gene>
<evidence type="ECO:0000259" key="1">
    <source>
        <dbReference type="PROSITE" id="PS51832"/>
    </source>
</evidence>
<feature type="domain" description="HD-GYP" evidence="1">
    <location>
        <begin position="1"/>
        <end position="145"/>
    </location>
</feature>
<dbReference type="PANTHER" id="PTHR43155">
    <property type="entry name" value="CYCLIC DI-GMP PHOSPHODIESTERASE PA4108-RELATED"/>
    <property type="match status" value="1"/>
</dbReference>
<dbReference type="Pfam" id="PF13487">
    <property type="entry name" value="HD_5"/>
    <property type="match status" value="1"/>
</dbReference>
<sequence length="145" mass="16552">MRLPREEIERIRVAALLHDLGHVTVPNAILAKLPYLSTREMSTFKNHCNAGSYMLENMASCQELIPYIRYHHERWDGTGYPKRLKGVNIPLGARIIAVVNHYDRFINPCTQNWEKTKGEAVRELFSLSGTAFDPDVVRAFIEALG</sequence>
<dbReference type="SUPFAM" id="SSF109604">
    <property type="entry name" value="HD-domain/PDEase-like"/>
    <property type="match status" value="1"/>
</dbReference>
<dbReference type="GO" id="GO:0016787">
    <property type="term" value="F:hydrolase activity"/>
    <property type="evidence" value="ECO:0007669"/>
    <property type="project" value="UniProtKB-KW"/>
</dbReference>
<dbReference type="InterPro" id="IPR037522">
    <property type="entry name" value="HD_GYP_dom"/>
</dbReference>